<evidence type="ECO:0000256" key="1">
    <source>
        <dbReference type="SAM" id="SignalP"/>
    </source>
</evidence>
<proteinExistence type="predicted"/>
<dbReference type="AlphaFoldDB" id="B8HTM6"/>
<dbReference type="OrthoDB" id="536034at2"/>
<feature type="signal peptide" evidence="1">
    <location>
        <begin position="1"/>
        <end position="23"/>
    </location>
</feature>
<organism evidence="2">
    <name type="scientific">Cyanothece sp. (strain PCC 7425 / ATCC 29141)</name>
    <dbReference type="NCBI Taxonomy" id="395961"/>
    <lineage>
        <taxon>Bacteria</taxon>
        <taxon>Bacillati</taxon>
        <taxon>Cyanobacteriota</taxon>
        <taxon>Cyanophyceae</taxon>
        <taxon>Gomontiellales</taxon>
        <taxon>Cyanothecaceae</taxon>
        <taxon>Cyanothece</taxon>
    </lineage>
</organism>
<keyword evidence="1" id="KW-0732">Signal</keyword>
<accession>B8HTM6</accession>
<dbReference type="InterPro" id="IPR010328">
    <property type="entry name" value="DUF928"/>
</dbReference>
<gene>
    <name evidence="2" type="ordered locus">Cyan7425_3788</name>
</gene>
<reference evidence="2" key="1">
    <citation type="submission" date="2009-01" db="EMBL/GenBank/DDBJ databases">
        <title>Complete sequence of chromosome Cyanothece sp. PCC 7425.</title>
        <authorList>
            <consortium name="US DOE Joint Genome Institute"/>
            <person name="Lucas S."/>
            <person name="Copeland A."/>
            <person name="Lapidus A."/>
            <person name="Glavina del Rio T."/>
            <person name="Dalin E."/>
            <person name="Tice H."/>
            <person name="Bruce D."/>
            <person name="Goodwin L."/>
            <person name="Pitluck S."/>
            <person name="Sims D."/>
            <person name="Meineke L."/>
            <person name="Brettin T."/>
            <person name="Detter J.C."/>
            <person name="Han C."/>
            <person name="Larimer F."/>
            <person name="Land M."/>
            <person name="Hauser L."/>
            <person name="Kyrpides N."/>
            <person name="Ovchinnikova G."/>
            <person name="Liberton M."/>
            <person name="Stoeckel J."/>
            <person name="Banerjee A."/>
            <person name="Singh A."/>
            <person name="Page L."/>
            <person name="Sato H."/>
            <person name="Zhao L."/>
            <person name="Sherman L."/>
            <person name="Pakrasi H."/>
            <person name="Richardson P."/>
        </authorList>
    </citation>
    <scope>NUCLEOTIDE SEQUENCE</scope>
    <source>
        <strain evidence="2">PCC 7425</strain>
    </source>
</reference>
<name>B8HTM6_CYAP4</name>
<protein>
    <recommendedName>
        <fullName evidence="3">DUF928 domain-containing protein</fullName>
    </recommendedName>
</protein>
<evidence type="ECO:0008006" key="3">
    <source>
        <dbReference type="Google" id="ProtNLM"/>
    </source>
</evidence>
<feature type="chain" id="PRO_5002871040" description="DUF928 domain-containing protein" evidence="1">
    <location>
        <begin position="24"/>
        <end position="249"/>
    </location>
</feature>
<dbReference type="Pfam" id="PF06051">
    <property type="entry name" value="DUF928"/>
    <property type="match status" value="1"/>
</dbReference>
<dbReference type="EMBL" id="CP001344">
    <property type="protein sequence ID" value="ACL46107.1"/>
    <property type="molecule type" value="Genomic_DNA"/>
</dbReference>
<dbReference type="STRING" id="395961.Cyan7425_3788"/>
<evidence type="ECO:0000313" key="2">
    <source>
        <dbReference type="EMBL" id="ACL46107.1"/>
    </source>
</evidence>
<dbReference type="eggNOG" id="COG3087">
    <property type="taxonomic scope" value="Bacteria"/>
</dbReference>
<sequence>MLRSLFCVPCLSLLLLGSLPSLALPRSEMGYSSTLASSVNGLRPRLQFRLPSRGMPGSRIGGATRGDCVAGQQTLTALIPNTNLGLTTTSQPTIFLYVPKTIAKTGELILMDQALNTLGSTRLALPTEAGIMGIRLPVEMAANIKPGQSFQWSFSLLCDPEDPSSFITVEGGIERIQPTAGLEKKLQAAPQRDRLLLYADAGLWYETLSTLAELQRSYPQDNTLKQEWSELLGSIGLNAIAAAPLVAFP</sequence>
<dbReference type="HOGENOM" id="CLU_061545_2_0_3"/>
<dbReference type="KEGG" id="cyn:Cyan7425_3788"/>